<proteinExistence type="predicted"/>
<comment type="caution">
    <text evidence="2">The sequence shown here is derived from an EMBL/GenBank/DDBJ whole genome shotgun (WGS) entry which is preliminary data.</text>
</comment>
<feature type="compositionally biased region" description="Basic residues" evidence="1">
    <location>
        <begin position="73"/>
        <end position="87"/>
    </location>
</feature>
<evidence type="ECO:0000313" key="3">
    <source>
        <dbReference type="Proteomes" id="UP001500064"/>
    </source>
</evidence>
<evidence type="ECO:0000313" key="2">
    <source>
        <dbReference type="EMBL" id="GAA1641642.1"/>
    </source>
</evidence>
<organism evidence="2 3">
    <name type="scientific">Nonomuraea maheshkhaliensis</name>
    <dbReference type="NCBI Taxonomy" id="419590"/>
    <lineage>
        <taxon>Bacteria</taxon>
        <taxon>Bacillati</taxon>
        <taxon>Actinomycetota</taxon>
        <taxon>Actinomycetes</taxon>
        <taxon>Streptosporangiales</taxon>
        <taxon>Streptosporangiaceae</taxon>
        <taxon>Nonomuraea</taxon>
    </lineage>
</organism>
<dbReference type="Proteomes" id="UP001500064">
    <property type="component" value="Unassembled WGS sequence"/>
</dbReference>
<name>A0ABP4RFF0_9ACTN</name>
<dbReference type="EMBL" id="BAAAMU010000029">
    <property type="protein sequence ID" value="GAA1641642.1"/>
    <property type="molecule type" value="Genomic_DNA"/>
</dbReference>
<sequence>MDTGITRKGDSPFLYVDRRGFRIALGKVSLPQLHLDCVPEMLPNHLKRLVSDLFGQVSCDLLGGMEHASGGPRGHHLAREPHRRRHSGLAGRERRSEYRMGRSSHPNVPTTLPADLG</sequence>
<keyword evidence="3" id="KW-1185">Reference proteome</keyword>
<accession>A0ABP4RFF0</accession>
<evidence type="ECO:0000256" key="1">
    <source>
        <dbReference type="SAM" id="MobiDB-lite"/>
    </source>
</evidence>
<reference evidence="3" key="1">
    <citation type="journal article" date="2019" name="Int. J. Syst. Evol. Microbiol.">
        <title>The Global Catalogue of Microorganisms (GCM) 10K type strain sequencing project: providing services to taxonomists for standard genome sequencing and annotation.</title>
        <authorList>
            <consortium name="The Broad Institute Genomics Platform"/>
            <consortium name="The Broad Institute Genome Sequencing Center for Infectious Disease"/>
            <person name="Wu L."/>
            <person name="Ma J."/>
        </authorList>
    </citation>
    <scope>NUCLEOTIDE SEQUENCE [LARGE SCALE GENOMIC DNA]</scope>
    <source>
        <strain evidence="3">JCM 13929</strain>
    </source>
</reference>
<gene>
    <name evidence="2" type="ORF">GCM10009733_043340</name>
</gene>
<protein>
    <submittedName>
        <fullName evidence="2">Uncharacterized protein</fullName>
    </submittedName>
</protein>
<feature type="region of interest" description="Disordered" evidence="1">
    <location>
        <begin position="66"/>
        <end position="117"/>
    </location>
</feature>
<feature type="compositionally biased region" description="Basic and acidic residues" evidence="1">
    <location>
        <begin position="91"/>
        <end position="100"/>
    </location>
</feature>